<keyword evidence="2" id="KW-0812">Transmembrane</keyword>
<accession>A0A3N2GVR4</accession>
<dbReference type="RefSeq" id="WP_167499030.1">
    <property type="nucleotide sequence ID" value="NZ_RKHY01000001.1"/>
</dbReference>
<dbReference type="PROSITE" id="PS50234">
    <property type="entry name" value="VWFA"/>
    <property type="match status" value="1"/>
</dbReference>
<keyword evidence="6" id="KW-1185">Reference proteome</keyword>
<dbReference type="Pfam" id="PF13519">
    <property type="entry name" value="VWA_2"/>
    <property type="match status" value="1"/>
</dbReference>
<feature type="domain" description="VWFA" evidence="4">
    <location>
        <begin position="40"/>
        <end position="225"/>
    </location>
</feature>
<dbReference type="AlphaFoldDB" id="A0A3N2GVR4"/>
<evidence type="ECO:0000313" key="6">
    <source>
        <dbReference type="Proteomes" id="UP000274843"/>
    </source>
</evidence>
<dbReference type="PANTHER" id="PTHR37947:SF1">
    <property type="entry name" value="BLL2462 PROTEIN"/>
    <property type="match status" value="1"/>
</dbReference>
<feature type="chain" id="PRO_5038492104" evidence="3">
    <location>
        <begin position="26"/>
        <end position="624"/>
    </location>
</feature>
<dbReference type="InterPro" id="IPR036465">
    <property type="entry name" value="vWFA_dom_sf"/>
</dbReference>
<evidence type="ECO:0000313" key="5">
    <source>
        <dbReference type="EMBL" id="ROS40259.1"/>
    </source>
</evidence>
<keyword evidence="3" id="KW-0732">Signal</keyword>
<evidence type="ECO:0000256" key="2">
    <source>
        <dbReference type="SAM" id="Phobius"/>
    </source>
</evidence>
<sequence length="624" mass="64363">MFRLSKLLPAAVAGLLAVGLAPALAQAQAQPEVQQPAYAPTMLVLDGSGSMKQADATGTKMDAAKSALRRFIGSAPAEAQVGLTVYGTRTGSSDAEKAQGCQDVQVLSPPKTIDKPALTAAVDGIQPSGYTPIGTALRTAAAALPQTGPRAVVLVSDGEDTCAPPDPCEVARELTAQGAKVVVHAVGFDVDARSREQLTCIAQVTGGTYSDAPDGKTLERILPRVSATALRTYEPAGTPITGAASWDTAPVAGSGQHLDTLGQKETRYYAVDVPQGATAYFSGTISFPRLPGVDRLDDINSLQLRVYGAGGEDCHAFLSEQATMSSDGVALTIAKAWDGATEPKKGNGSSDNCRGAGRYYFALTWDRVSAEVPERLPVELLVGVEPAVADGGPKAVLPTTAFAEPAGSGTPVAGGGSFNVAAPLTGSGRYTDTLQRGEYVFYRVKLGWGQGLAYRVHFGQAGGSGVDNVSNIATTAYNPYRAEIDSDTTVYTGSGGVLPTRNAIATAPVRYHNREADNSKVRTQAVAGWYYIAVKLGATFDEGDNVPVPVTLDLTVAGTPEPGPAYSAPSGGVFGDDRPTETAEPTPVAAAIGKGAPVWPFWLGGAGVVVVAAIIVLAVRGRRS</sequence>
<evidence type="ECO:0000256" key="1">
    <source>
        <dbReference type="SAM" id="MobiDB-lite"/>
    </source>
</evidence>
<comment type="caution">
    <text evidence="5">The sequence shown here is derived from an EMBL/GenBank/DDBJ whole genome shotgun (WGS) entry which is preliminary data.</text>
</comment>
<reference evidence="5 6" key="1">
    <citation type="submission" date="2018-11" db="EMBL/GenBank/DDBJ databases">
        <title>Sequencing the genomes of 1000 actinobacteria strains.</title>
        <authorList>
            <person name="Klenk H.-P."/>
        </authorList>
    </citation>
    <scope>NUCLEOTIDE SEQUENCE [LARGE SCALE GENOMIC DNA]</scope>
    <source>
        <strain evidence="5 6">DSM 44348</strain>
    </source>
</reference>
<protein>
    <submittedName>
        <fullName evidence="5">Ca-activated chloride channel family protein</fullName>
    </submittedName>
</protein>
<dbReference type="SUPFAM" id="SSF53300">
    <property type="entry name" value="vWA-like"/>
    <property type="match status" value="1"/>
</dbReference>
<feature type="signal peptide" evidence="3">
    <location>
        <begin position="1"/>
        <end position="25"/>
    </location>
</feature>
<dbReference type="Proteomes" id="UP000274843">
    <property type="component" value="Unassembled WGS sequence"/>
</dbReference>
<dbReference type="SMART" id="SM00327">
    <property type="entry name" value="VWA"/>
    <property type="match status" value="1"/>
</dbReference>
<evidence type="ECO:0000259" key="4">
    <source>
        <dbReference type="PROSITE" id="PS50234"/>
    </source>
</evidence>
<name>A0A3N2GVR4_9PSEU</name>
<dbReference type="EMBL" id="RKHY01000001">
    <property type="protein sequence ID" value="ROS40259.1"/>
    <property type="molecule type" value="Genomic_DNA"/>
</dbReference>
<dbReference type="Gene3D" id="3.40.50.410">
    <property type="entry name" value="von Willebrand factor, type A domain"/>
    <property type="match status" value="1"/>
</dbReference>
<feature type="transmembrane region" description="Helical" evidence="2">
    <location>
        <begin position="599"/>
        <end position="619"/>
    </location>
</feature>
<keyword evidence="2" id="KW-1133">Transmembrane helix</keyword>
<proteinExistence type="predicted"/>
<keyword evidence="2" id="KW-0472">Membrane</keyword>
<evidence type="ECO:0000256" key="3">
    <source>
        <dbReference type="SAM" id="SignalP"/>
    </source>
</evidence>
<dbReference type="PANTHER" id="PTHR37947">
    <property type="entry name" value="BLL2462 PROTEIN"/>
    <property type="match status" value="1"/>
</dbReference>
<dbReference type="InterPro" id="IPR002035">
    <property type="entry name" value="VWF_A"/>
</dbReference>
<feature type="region of interest" description="Disordered" evidence="1">
    <location>
        <begin position="561"/>
        <end position="586"/>
    </location>
</feature>
<organism evidence="5 6">
    <name type="scientific">Amycolatopsis thermoflava</name>
    <dbReference type="NCBI Taxonomy" id="84480"/>
    <lineage>
        <taxon>Bacteria</taxon>
        <taxon>Bacillati</taxon>
        <taxon>Actinomycetota</taxon>
        <taxon>Actinomycetes</taxon>
        <taxon>Pseudonocardiales</taxon>
        <taxon>Pseudonocardiaceae</taxon>
        <taxon>Amycolatopsis</taxon>
        <taxon>Amycolatopsis methanolica group</taxon>
    </lineage>
</organism>
<gene>
    <name evidence="5" type="ORF">EDD35_2589</name>
</gene>
<dbReference type="GeneID" id="301843989"/>